<evidence type="ECO:0000313" key="1">
    <source>
        <dbReference type="EMBL" id="CAG4967512.1"/>
    </source>
</evidence>
<evidence type="ECO:0000313" key="2">
    <source>
        <dbReference type="Proteomes" id="UP000691718"/>
    </source>
</evidence>
<name>A0A8S3WN03_PARAO</name>
<keyword evidence="2" id="KW-1185">Reference proteome</keyword>
<protein>
    <submittedName>
        <fullName evidence="1">(apollo) hypothetical protein</fullName>
    </submittedName>
</protein>
<dbReference type="AlphaFoldDB" id="A0A8S3WN03"/>
<proteinExistence type="predicted"/>
<dbReference type="EMBL" id="CAJQZP010000541">
    <property type="protein sequence ID" value="CAG4967512.1"/>
    <property type="molecule type" value="Genomic_DNA"/>
</dbReference>
<reference evidence="1" key="1">
    <citation type="submission" date="2021-04" db="EMBL/GenBank/DDBJ databases">
        <authorList>
            <person name="Tunstrom K."/>
        </authorList>
    </citation>
    <scope>NUCLEOTIDE SEQUENCE</scope>
</reference>
<dbReference type="OrthoDB" id="421276at2759"/>
<dbReference type="Proteomes" id="UP000691718">
    <property type="component" value="Unassembled WGS sequence"/>
</dbReference>
<sequence length="169" mass="18811">MRKSIVQCIKHHKASGSPHNVAILGLHNDIINCVAHDFGEEYYCTKDKNDNGELKKIQNSTFIFRMNAIISNVAAKSRSLVEDVDTNTVECFNSVIAKFIGVKRTNYALKGGYQGRCSAAVVSFNCKSALSAIQKALNKSPKGRVKIIERRSARKRKLNLEHPVKTYGN</sequence>
<comment type="caution">
    <text evidence="1">The sequence shown here is derived from an EMBL/GenBank/DDBJ whole genome shotgun (WGS) entry which is preliminary data.</text>
</comment>
<accession>A0A8S3WN03</accession>
<gene>
    <name evidence="1" type="ORF">PAPOLLO_LOCUS7804</name>
</gene>
<organism evidence="1 2">
    <name type="scientific">Parnassius apollo</name>
    <name type="common">Apollo butterfly</name>
    <name type="synonym">Papilio apollo</name>
    <dbReference type="NCBI Taxonomy" id="110799"/>
    <lineage>
        <taxon>Eukaryota</taxon>
        <taxon>Metazoa</taxon>
        <taxon>Ecdysozoa</taxon>
        <taxon>Arthropoda</taxon>
        <taxon>Hexapoda</taxon>
        <taxon>Insecta</taxon>
        <taxon>Pterygota</taxon>
        <taxon>Neoptera</taxon>
        <taxon>Endopterygota</taxon>
        <taxon>Lepidoptera</taxon>
        <taxon>Glossata</taxon>
        <taxon>Ditrysia</taxon>
        <taxon>Papilionoidea</taxon>
        <taxon>Papilionidae</taxon>
        <taxon>Parnassiinae</taxon>
        <taxon>Parnassini</taxon>
        <taxon>Parnassius</taxon>
        <taxon>Parnassius</taxon>
    </lineage>
</organism>